<evidence type="ECO:0000256" key="1">
    <source>
        <dbReference type="ARBA" id="ARBA00004167"/>
    </source>
</evidence>
<dbReference type="EMBL" id="JAVRQU010000006">
    <property type="protein sequence ID" value="KAK5701960.1"/>
    <property type="molecule type" value="Genomic_DNA"/>
</dbReference>
<keyword evidence="3 6" id="KW-1133">Transmembrane helix</keyword>
<dbReference type="InterPro" id="IPR051694">
    <property type="entry name" value="Immunoregulatory_rcpt-like"/>
</dbReference>
<feature type="region of interest" description="Disordered" evidence="5">
    <location>
        <begin position="217"/>
        <end position="243"/>
    </location>
</feature>
<keyword evidence="4 6" id="KW-0472">Membrane</keyword>
<dbReference type="PANTHER" id="PTHR15549">
    <property type="entry name" value="PAIRED IMMUNOGLOBULIN-LIKE TYPE 2 RECEPTOR"/>
    <property type="match status" value="1"/>
</dbReference>
<keyword evidence="2 6" id="KW-0812">Transmembrane</keyword>
<accession>A0AAN7W8Y6</accession>
<comment type="caution">
    <text evidence="7">The sequence shown here is derived from an EMBL/GenBank/DDBJ whole genome shotgun (WGS) entry which is preliminary data.</text>
</comment>
<name>A0AAN7W8Y6_9PEZI</name>
<evidence type="ECO:0000313" key="7">
    <source>
        <dbReference type="EMBL" id="KAK5701960.1"/>
    </source>
</evidence>
<evidence type="ECO:0000256" key="2">
    <source>
        <dbReference type="ARBA" id="ARBA00022692"/>
    </source>
</evidence>
<organism evidence="7 8">
    <name type="scientific">Elasticomyces elasticus</name>
    <dbReference type="NCBI Taxonomy" id="574655"/>
    <lineage>
        <taxon>Eukaryota</taxon>
        <taxon>Fungi</taxon>
        <taxon>Dikarya</taxon>
        <taxon>Ascomycota</taxon>
        <taxon>Pezizomycotina</taxon>
        <taxon>Dothideomycetes</taxon>
        <taxon>Dothideomycetidae</taxon>
        <taxon>Mycosphaerellales</taxon>
        <taxon>Teratosphaeriaceae</taxon>
        <taxon>Elasticomyces</taxon>
    </lineage>
</organism>
<evidence type="ECO:0000256" key="6">
    <source>
        <dbReference type="SAM" id="Phobius"/>
    </source>
</evidence>
<evidence type="ECO:0000313" key="8">
    <source>
        <dbReference type="Proteomes" id="UP001310594"/>
    </source>
</evidence>
<feature type="region of interest" description="Disordered" evidence="5">
    <location>
        <begin position="154"/>
        <end position="180"/>
    </location>
</feature>
<evidence type="ECO:0000256" key="5">
    <source>
        <dbReference type="SAM" id="MobiDB-lite"/>
    </source>
</evidence>
<reference evidence="7" key="1">
    <citation type="submission" date="2023-08" db="EMBL/GenBank/DDBJ databases">
        <title>Black Yeasts Isolated from many extreme environments.</title>
        <authorList>
            <person name="Coleine C."/>
            <person name="Stajich J.E."/>
            <person name="Selbmann L."/>
        </authorList>
    </citation>
    <scope>NUCLEOTIDE SEQUENCE</scope>
    <source>
        <strain evidence="7">CCFEE 5810</strain>
    </source>
</reference>
<sequence>MATASSDSSSTAADAQTWVYPPGGAPYPPLAATSNFGPVHQLDWMIMQWTPSNTPDELHLVCLSALSGAHLPSPPFQYQFDVNVPLVNSSDTAVCHLYFVPSRVGNTVVWEYINSKAASGITTYSSGAISSTAVPTITVTTPIGLVGVSSSTTATTIPDPSSSASSYTPSTTVATTSGRTGLSSGASAGIGVGVALGAIAIAAVLAFMLWRGKKTNRQPWHAHPDVDGSDPNQQFQEGKDGVGNVIYGGELQGNASTVAELDDTRTLRIAKHAASRELAGHEVASELPR</sequence>
<dbReference type="Proteomes" id="UP001310594">
    <property type="component" value="Unassembled WGS sequence"/>
</dbReference>
<proteinExistence type="predicted"/>
<dbReference type="AlphaFoldDB" id="A0AAN7W8Y6"/>
<feature type="transmembrane region" description="Helical" evidence="6">
    <location>
        <begin position="188"/>
        <end position="210"/>
    </location>
</feature>
<protein>
    <submittedName>
        <fullName evidence="7">Uncharacterized protein</fullName>
    </submittedName>
</protein>
<dbReference type="GO" id="GO:0071944">
    <property type="term" value="C:cell periphery"/>
    <property type="evidence" value="ECO:0007669"/>
    <property type="project" value="UniProtKB-ARBA"/>
</dbReference>
<dbReference type="GO" id="GO:0016020">
    <property type="term" value="C:membrane"/>
    <property type="evidence" value="ECO:0007669"/>
    <property type="project" value="UniProtKB-SubCell"/>
</dbReference>
<comment type="subcellular location">
    <subcellularLocation>
        <location evidence="1">Membrane</location>
        <topology evidence="1">Single-pass membrane protein</topology>
    </subcellularLocation>
</comment>
<evidence type="ECO:0000256" key="4">
    <source>
        <dbReference type="ARBA" id="ARBA00023136"/>
    </source>
</evidence>
<gene>
    <name evidence="7" type="ORF">LTR97_004778</name>
</gene>
<evidence type="ECO:0000256" key="3">
    <source>
        <dbReference type="ARBA" id="ARBA00022989"/>
    </source>
</evidence>